<protein>
    <submittedName>
        <fullName evidence="1">Uncharacterized protein</fullName>
    </submittedName>
</protein>
<dbReference type="Proteomes" id="UP000218334">
    <property type="component" value="Unassembled WGS sequence"/>
</dbReference>
<accession>A0A2H3B9C7</accession>
<dbReference type="EMBL" id="KZ293499">
    <property type="protein sequence ID" value="PBK59646.1"/>
    <property type="molecule type" value="Genomic_DNA"/>
</dbReference>
<sequence length="123" mass="14249">MGDSDLIYSHCIPLEELCSNLIGAHTYTASYFESRILYQAPVDEVYLALEKAHPYLDAHIATLHEFGLFNCRYSLALRSQIVCLVHRIPEKERPLEWKRWELMPSEKYVEGEIVRHSSIQALA</sequence>
<reference evidence="2" key="1">
    <citation type="journal article" date="2017" name="Nat. Ecol. Evol.">
        <title>Genome expansion and lineage-specific genetic innovations in the forest pathogenic fungi Armillaria.</title>
        <authorList>
            <person name="Sipos G."/>
            <person name="Prasanna A.N."/>
            <person name="Walter M.C."/>
            <person name="O'Connor E."/>
            <person name="Balint B."/>
            <person name="Krizsan K."/>
            <person name="Kiss B."/>
            <person name="Hess J."/>
            <person name="Varga T."/>
            <person name="Slot J."/>
            <person name="Riley R."/>
            <person name="Boka B."/>
            <person name="Rigling D."/>
            <person name="Barry K."/>
            <person name="Lee J."/>
            <person name="Mihaltcheva S."/>
            <person name="LaButti K."/>
            <person name="Lipzen A."/>
            <person name="Waldron R."/>
            <person name="Moloney N.M."/>
            <person name="Sperisen C."/>
            <person name="Kredics L."/>
            <person name="Vagvoelgyi C."/>
            <person name="Patrignani A."/>
            <person name="Fitzpatrick D."/>
            <person name="Nagy I."/>
            <person name="Doyle S."/>
            <person name="Anderson J.B."/>
            <person name="Grigoriev I.V."/>
            <person name="Gueldener U."/>
            <person name="Muensterkoetter M."/>
            <person name="Nagy L.G."/>
        </authorList>
    </citation>
    <scope>NUCLEOTIDE SEQUENCE [LARGE SCALE GENOMIC DNA]</scope>
    <source>
        <strain evidence="2">28-4</strain>
    </source>
</reference>
<organism evidence="1 2">
    <name type="scientific">Armillaria solidipes</name>
    <dbReference type="NCBI Taxonomy" id="1076256"/>
    <lineage>
        <taxon>Eukaryota</taxon>
        <taxon>Fungi</taxon>
        <taxon>Dikarya</taxon>
        <taxon>Basidiomycota</taxon>
        <taxon>Agaricomycotina</taxon>
        <taxon>Agaricomycetes</taxon>
        <taxon>Agaricomycetidae</taxon>
        <taxon>Agaricales</taxon>
        <taxon>Marasmiineae</taxon>
        <taxon>Physalacriaceae</taxon>
        <taxon>Armillaria</taxon>
    </lineage>
</organism>
<dbReference type="STRING" id="1076256.A0A2H3B9C7"/>
<name>A0A2H3B9C7_9AGAR</name>
<proteinExistence type="predicted"/>
<gene>
    <name evidence="1" type="ORF">ARMSODRAFT_1027197</name>
</gene>
<dbReference type="AlphaFoldDB" id="A0A2H3B9C7"/>
<keyword evidence="2" id="KW-1185">Reference proteome</keyword>
<evidence type="ECO:0000313" key="2">
    <source>
        <dbReference type="Proteomes" id="UP000218334"/>
    </source>
</evidence>
<evidence type="ECO:0000313" key="1">
    <source>
        <dbReference type="EMBL" id="PBK59646.1"/>
    </source>
</evidence>